<feature type="compositionally biased region" description="Low complexity" evidence="1">
    <location>
        <begin position="458"/>
        <end position="482"/>
    </location>
</feature>
<accession>A0A8X6GZT3</accession>
<protein>
    <submittedName>
        <fullName evidence="3">Nucleic-acid-binding protein from transposon X-element</fullName>
    </submittedName>
</protein>
<feature type="domain" description="CCHC-type" evidence="2">
    <location>
        <begin position="427"/>
        <end position="445"/>
    </location>
</feature>
<reference evidence="3" key="1">
    <citation type="submission" date="2020-07" db="EMBL/GenBank/DDBJ databases">
        <title>Multicomponent nature underlies the extraordinary mechanical properties of spider dragline silk.</title>
        <authorList>
            <person name="Kono N."/>
            <person name="Nakamura H."/>
            <person name="Mori M."/>
            <person name="Yoshida Y."/>
            <person name="Ohtoshi R."/>
            <person name="Malay A.D."/>
            <person name="Moran D.A.P."/>
            <person name="Tomita M."/>
            <person name="Numata K."/>
            <person name="Arakawa K."/>
        </authorList>
    </citation>
    <scope>NUCLEOTIDE SEQUENCE</scope>
</reference>
<feature type="compositionally biased region" description="Polar residues" evidence="1">
    <location>
        <begin position="17"/>
        <end position="35"/>
    </location>
</feature>
<feature type="compositionally biased region" description="Basic and acidic residues" evidence="1">
    <location>
        <begin position="495"/>
        <end position="512"/>
    </location>
</feature>
<dbReference type="GO" id="GO:0008270">
    <property type="term" value="F:zinc ion binding"/>
    <property type="evidence" value="ECO:0007669"/>
    <property type="project" value="InterPro"/>
</dbReference>
<dbReference type="OrthoDB" id="8123891at2759"/>
<evidence type="ECO:0000259" key="2">
    <source>
        <dbReference type="SMART" id="SM00343"/>
    </source>
</evidence>
<feature type="compositionally biased region" description="Polar residues" evidence="1">
    <location>
        <begin position="176"/>
        <end position="185"/>
    </location>
</feature>
<feature type="region of interest" description="Disordered" evidence="1">
    <location>
        <begin position="1"/>
        <end position="54"/>
    </location>
</feature>
<feature type="region of interest" description="Disordered" evidence="1">
    <location>
        <begin position="442"/>
        <end position="516"/>
    </location>
</feature>
<organism evidence="3 4">
    <name type="scientific">Trichonephila clavata</name>
    <name type="common">Joro spider</name>
    <name type="synonym">Nephila clavata</name>
    <dbReference type="NCBI Taxonomy" id="2740835"/>
    <lineage>
        <taxon>Eukaryota</taxon>
        <taxon>Metazoa</taxon>
        <taxon>Ecdysozoa</taxon>
        <taxon>Arthropoda</taxon>
        <taxon>Chelicerata</taxon>
        <taxon>Arachnida</taxon>
        <taxon>Araneae</taxon>
        <taxon>Araneomorphae</taxon>
        <taxon>Entelegynae</taxon>
        <taxon>Araneoidea</taxon>
        <taxon>Nephilidae</taxon>
        <taxon>Trichonephila</taxon>
    </lineage>
</organism>
<dbReference type="GO" id="GO:0003676">
    <property type="term" value="F:nucleic acid binding"/>
    <property type="evidence" value="ECO:0007669"/>
    <property type="project" value="InterPro"/>
</dbReference>
<dbReference type="EMBL" id="BMAO01026951">
    <property type="protein sequence ID" value="GFR13608.1"/>
    <property type="molecule type" value="Genomic_DNA"/>
</dbReference>
<dbReference type="Proteomes" id="UP000887116">
    <property type="component" value="Unassembled WGS sequence"/>
</dbReference>
<dbReference type="InterPro" id="IPR001878">
    <property type="entry name" value="Znf_CCHC"/>
</dbReference>
<sequence>MMRRKQQRPTHLDNPEEGTSSLHNAEMNNHENVGNCSMEHVNGDDISDPPTDTTSLPPDVHCAHIRTPQKQIRHAESRIRHQQELIDIETFDQRDTDAAQLQYYIHAKRAAELDYNMKMGELKLFFPCPVKNCSHNTTNGKCHPFFEKRAAEFCILPATFNPLLRESNSKRPKPNETANKNSNKNLTKKELPENTIALNNPFSALNIEENSMEVVDSDPNQAPGENRPKRKVKLIMLRYKTNYNLVLKDLNEKYLNSINKLIGEYIRITPISEDQHREITATLKTNGEEFYAIPPSTSERPYKVVLKRLPVSTDIDDIKNDLANQGVAVSKVAQLTQRKSKSPLPMFLEEVRKDVPDSRDILDVSNCCYMSITWNSFRRRPGATQCYNCNYFHHSSQYCDIKTRCLKCTQEHRTSDCPIKEKIENPECINCKTKGHIANSKQCPKYPKTNPKKGDTIQNNATQNKPNANQTQNTPNPVTINNSYANVAKIGHQRSARETGSELTTKRSKPDSASKTQNSSSCLEIILAIHEFKNFFSNHPELLSLGKALRSASSKEEKVDIFYEAMASTSNLSL</sequence>
<feature type="domain" description="CCHC-type" evidence="2">
    <location>
        <begin position="385"/>
        <end position="401"/>
    </location>
</feature>
<feature type="region of interest" description="Disordered" evidence="1">
    <location>
        <begin position="165"/>
        <end position="191"/>
    </location>
</feature>
<evidence type="ECO:0000313" key="3">
    <source>
        <dbReference type="EMBL" id="GFR13608.1"/>
    </source>
</evidence>
<proteinExistence type="predicted"/>
<gene>
    <name evidence="3" type="primary">ORF1_86</name>
    <name evidence="3" type="ORF">TNCT_165601</name>
</gene>
<keyword evidence="4" id="KW-1185">Reference proteome</keyword>
<dbReference type="AlphaFoldDB" id="A0A8X6GZT3"/>
<comment type="caution">
    <text evidence="3">The sequence shown here is derived from an EMBL/GenBank/DDBJ whole genome shotgun (WGS) entry which is preliminary data.</text>
</comment>
<evidence type="ECO:0000256" key="1">
    <source>
        <dbReference type="SAM" id="MobiDB-lite"/>
    </source>
</evidence>
<dbReference type="SMART" id="SM00343">
    <property type="entry name" value="ZnF_C2HC"/>
    <property type="match status" value="3"/>
</dbReference>
<name>A0A8X6GZT3_TRICU</name>
<evidence type="ECO:0000313" key="4">
    <source>
        <dbReference type="Proteomes" id="UP000887116"/>
    </source>
</evidence>
<feature type="domain" description="CCHC-type" evidence="2">
    <location>
        <begin position="404"/>
        <end position="419"/>
    </location>
</feature>